<feature type="region of interest" description="Disordered" evidence="1">
    <location>
        <begin position="57"/>
        <end position="87"/>
    </location>
</feature>
<accession>A0A146FAJ5</accession>
<name>A0A146FAJ5_ASPKA</name>
<evidence type="ECO:0000313" key="3">
    <source>
        <dbReference type="Proteomes" id="UP000075230"/>
    </source>
</evidence>
<evidence type="ECO:0000256" key="1">
    <source>
        <dbReference type="SAM" id="MobiDB-lite"/>
    </source>
</evidence>
<gene>
    <name evidence="2" type="ORF">RIB2604_01505990</name>
</gene>
<dbReference type="EMBL" id="BCWF01000015">
    <property type="protein sequence ID" value="GAT22563.1"/>
    <property type="molecule type" value="Genomic_DNA"/>
</dbReference>
<sequence length="295" mass="33017">MDLNYTTIDARGDMLLVVETDGEQMYTRLTRFNPTHRTTRSVPTYFQGIVDTISKFPRRSSAPAPPEHELIGSNHGQQATNSVSQNRTVQARIRVSSDQLAHTCPYFQVKINSEDKIKEADALPPRFNNLGALLVLLNAVHGRAPNVPRHVTPDTLCMIALLTEHFGCYNNMMAYSEIWKHVDALVISLYQRMESILEEGGCCAACDAMVVGQLMTEMKPKDLFPPPEAPFEGWSIEYLLRILSDVGEPQCTRLFHEDLGCPRGPCALFPETSDLMKQVDVEATGLDYDWVISGL</sequence>
<proteinExistence type="predicted"/>
<dbReference type="VEuPathDB" id="FungiDB:ASPFODRAFT_57260"/>
<dbReference type="AlphaFoldDB" id="A0A146FAJ5"/>
<evidence type="ECO:0000313" key="2">
    <source>
        <dbReference type="EMBL" id="GAT22563.1"/>
    </source>
</evidence>
<comment type="caution">
    <text evidence="2">The sequence shown here is derived from an EMBL/GenBank/DDBJ whole genome shotgun (WGS) entry which is preliminary data.</text>
</comment>
<reference evidence="3" key="2">
    <citation type="submission" date="2016-02" db="EMBL/GenBank/DDBJ databases">
        <title>Genome sequencing of Aspergillus luchuensis NBRC 4314.</title>
        <authorList>
            <person name="Yamada O."/>
        </authorList>
    </citation>
    <scope>NUCLEOTIDE SEQUENCE [LARGE SCALE GENOMIC DNA]</scope>
    <source>
        <strain evidence="3">RIB 2604</strain>
    </source>
</reference>
<protein>
    <submittedName>
        <fullName evidence="2">Similar to An11g06100</fullName>
    </submittedName>
</protein>
<organism evidence="2 3">
    <name type="scientific">Aspergillus kawachii</name>
    <name type="common">White koji mold</name>
    <name type="synonym">Aspergillus awamori var. kawachi</name>
    <dbReference type="NCBI Taxonomy" id="1069201"/>
    <lineage>
        <taxon>Eukaryota</taxon>
        <taxon>Fungi</taxon>
        <taxon>Dikarya</taxon>
        <taxon>Ascomycota</taxon>
        <taxon>Pezizomycotina</taxon>
        <taxon>Eurotiomycetes</taxon>
        <taxon>Eurotiomycetidae</taxon>
        <taxon>Eurotiales</taxon>
        <taxon>Aspergillaceae</taxon>
        <taxon>Aspergillus</taxon>
        <taxon>Aspergillus subgen. Circumdati</taxon>
    </lineage>
</organism>
<feature type="compositionally biased region" description="Polar residues" evidence="1">
    <location>
        <begin position="74"/>
        <end position="87"/>
    </location>
</feature>
<reference evidence="2 3" key="1">
    <citation type="journal article" date="2016" name="DNA Res.">
        <title>Genome sequence of Aspergillus luchuensis NBRC 4314.</title>
        <authorList>
            <person name="Yamada O."/>
            <person name="Machida M."/>
            <person name="Hosoyama A."/>
            <person name="Goto M."/>
            <person name="Takahashi T."/>
            <person name="Futagami T."/>
            <person name="Yamagata Y."/>
            <person name="Takeuchi M."/>
            <person name="Kobayashi T."/>
            <person name="Koike H."/>
            <person name="Abe K."/>
            <person name="Asai K."/>
            <person name="Arita M."/>
            <person name="Fujita N."/>
            <person name="Fukuda K."/>
            <person name="Higa K."/>
            <person name="Horikawa H."/>
            <person name="Ishikawa T."/>
            <person name="Jinno K."/>
            <person name="Kato Y."/>
            <person name="Kirimura K."/>
            <person name="Mizutani O."/>
            <person name="Nakasone K."/>
            <person name="Sano M."/>
            <person name="Shiraishi Y."/>
            <person name="Tsukahara M."/>
            <person name="Gomi K."/>
        </authorList>
    </citation>
    <scope>NUCLEOTIDE SEQUENCE [LARGE SCALE GENOMIC DNA]</scope>
    <source>
        <strain evidence="2 3">RIB 2604</strain>
    </source>
</reference>
<dbReference type="Proteomes" id="UP000075230">
    <property type="component" value="Unassembled WGS sequence"/>
</dbReference>